<dbReference type="AlphaFoldDB" id="G5IKS3"/>
<dbReference type="OrthoDB" id="9815841at2"/>
<gene>
    <name evidence="3" type="ORF">HMPREF9473_04101</name>
</gene>
<keyword evidence="1" id="KW-0175">Coiled coil</keyword>
<protein>
    <submittedName>
        <fullName evidence="3">Uncharacterized protein</fullName>
    </submittedName>
</protein>
<dbReference type="SUPFAM" id="SSF58104">
    <property type="entry name" value="Methyl-accepting chemotaxis protein (MCP) signaling domain"/>
    <property type="match status" value="1"/>
</dbReference>
<dbReference type="Proteomes" id="UP000005384">
    <property type="component" value="Unassembled WGS sequence"/>
</dbReference>
<keyword evidence="4" id="KW-1185">Reference proteome</keyword>
<dbReference type="PROSITE" id="PS51257">
    <property type="entry name" value="PROKAR_LIPOPROTEIN"/>
    <property type="match status" value="1"/>
</dbReference>
<evidence type="ECO:0000313" key="4">
    <source>
        <dbReference type="Proteomes" id="UP000005384"/>
    </source>
</evidence>
<name>G5IKS3_9FIRM</name>
<dbReference type="EMBL" id="ADLN01000115">
    <property type="protein sequence ID" value="EHI57859.1"/>
    <property type="molecule type" value="Genomic_DNA"/>
</dbReference>
<evidence type="ECO:0000256" key="2">
    <source>
        <dbReference type="SAM" id="SignalP"/>
    </source>
</evidence>
<dbReference type="PATRIC" id="fig|742737.3.peg.4085"/>
<accession>G5IKS3</accession>
<keyword evidence="2" id="KW-0732">Signal</keyword>
<dbReference type="HOGENOM" id="CLU_014555_0_0_9"/>
<organism evidence="3 4">
    <name type="scientific">Hungatella hathewayi WAL-18680</name>
    <dbReference type="NCBI Taxonomy" id="742737"/>
    <lineage>
        <taxon>Bacteria</taxon>
        <taxon>Bacillati</taxon>
        <taxon>Bacillota</taxon>
        <taxon>Clostridia</taxon>
        <taxon>Lachnospirales</taxon>
        <taxon>Lachnospiraceae</taxon>
        <taxon>Hungatella</taxon>
    </lineage>
</organism>
<feature type="chain" id="PRO_5039139886" evidence="2">
    <location>
        <begin position="33"/>
        <end position="702"/>
    </location>
</feature>
<dbReference type="RefSeq" id="WP_006782092.1">
    <property type="nucleotide sequence ID" value="NZ_CP040506.1"/>
</dbReference>
<proteinExistence type="predicted"/>
<reference evidence="3 4" key="1">
    <citation type="submission" date="2011-08" db="EMBL/GenBank/DDBJ databases">
        <title>The Genome Sequence of Clostridium hathewayi WAL-18680.</title>
        <authorList>
            <consortium name="The Broad Institute Genome Sequencing Platform"/>
            <person name="Earl A."/>
            <person name="Ward D."/>
            <person name="Feldgarden M."/>
            <person name="Gevers D."/>
            <person name="Finegold S.M."/>
            <person name="Summanen P.H."/>
            <person name="Molitoris D.R."/>
            <person name="Song M."/>
            <person name="Daigneault M."/>
            <person name="Allen-Vercoe E."/>
            <person name="Young S.K."/>
            <person name="Zeng Q."/>
            <person name="Gargeya S."/>
            <person name="Fitzgerald M."/>
            <person name="Haas B."/>
            <person name="Abouelleil A."/>
            <person name="Alvarado L."/>
            <person name="Arachchi H.M."/>
            <person name="Berlin A."/>
            <person name="Brown A."/>
            <person name="Chapman S.B."/>
            <person name="Chen Z."/>
            <person name="Dunbar C."/>
            <person name="Freedman E."/>
            <person name="Gearin G."/>
            <person name="Gellesch M."/>
            <person name="Goldberg J."/>
            <person name="Griggs A."/>
            <person name="Gujja S."/>
            <person name="Heiman D."/>
            <person name="Howarth C."/>
            <person name="Larson L."/>
            <person name="Lui A."/>
            <person name="MacDonald P.J.P."/>
            <person name="Montmayeur A."/>
            <person name="Murphy C."/>
            <person name="Neiman D."/>
            <person name="Pearson M."/>
            <person name="Priest M."/>
            <person name="Roberts A."/>
            <person name="Saif S."/>
            <person name="Shea T."/>
            <person name="Shenoy N."/>
            <person name="Sisk P."/>
            <person name="Stolte C."/>
            <person name="Sykes S."/>
            <person name="Wortman J."/>
            <person name="Nusbaum C."/>
            <person name="Birren B."/>
        </authorList>
    </citation>
    <scope>NUCLEOTIDE SEQUENCE [LARGE SCALE GENOMIC DNA]</scope>
    <source>
        <strain evidence="3 4">WAL-18680</strain>
    </source>
</reference>
<sequence>MWKKKNNGLRRGAAVILAASTFIGCTPATALAGPPAIDTDEAVYVNLDYYGARTQTSVVKGCNLNGIRSFTDYGTYTDVTNMSSHVEPVRTEDGVTWNLPEDSKERFYYECQMDNESIVLPWDFDISYQLNGVPVEAEKLAGADGLVAIDVVCTPNEKAKDYYKNNMLLQVVNLVNMEDVNTIVAPGSQTQSLGTYKLILFAAVPGESTTFHMEIGSSNFESSGIIMMMVPGTLEQMKEIKDIREAKDTFSDSAEELVDSLNDVLDKLDGLTNGVAVTKTGLEQLKEAKAKFDASKDEMTASTDQGITELAGLTAALTELSPDIENVHRTMQDISDEMDNLVDVARGSEDDFADLGGKLNGLKNDLRDLQGDLQNTGSVTQGKVDKLQAQVDQVQAKLDEMAEGLGMVTSGNMTQAQMAQALGAMKQQTLALIKSLEPYIGKAQADSMRQELQDAINAAAGGSTDELYELLDKYTEMVGQVQDVIYELQEVLDNNSVDGTFTSSAGVLNELDRVMADLENAMAGIGTVNSIKKRDQADFDRMLDDTMVTSQALASSSGNLVNTLTILQNTLKANRADVENGTEKTLDGLIEIMEKAVEDSTTGRVKDANEKMKDSVKNEIDKVEDETNFLNLDVDEQMISFTSDKNGTPASIQIILKTQEINKDSITDNAVDIEPPVVNHGIWYRISQVFVKIWNGIKGIFK</sequence>
<evidence type="ECO:0000313" key="3">
    <source>
        <dbReference type="EMBL" id="EHI57859.1"/>
    </source>
</evidence>
<evidence type="ECO:0000256" key="1">
    <source>
        <dbReference type="SAM" id="Coils"/>
    </source>
</evidence>
<feature type="signal peptide" evidence="2">
    <location>
        <begin position="1"/>
        <end position="32"/>
    </location>
</feature>
<dbReference type="Gene3D" id="1.20.5.340">
    <property type="match status" value="1"/>
</dbReference>
<comment type="caution">
    <text evidence="3">The sequence shown here is derived from an EMBL/GenBank/DDBJ whole genome shotgun (WGS) entry which is preliminary data.</text>
</comment>
<feature type="coiled-coil region" evidence="1">
    <location>
        <begin position="606"/>
        <end position="633"/>
    </location>
</feature>